<reference evidence="3" key="2">
    <citation type="submission" date="2020-09" db="EMBL/GenBank/DDBJ databases">
        <authorList>
            <person name="Sun Q."/>
            <person name="Kim S."/>
        </authorList>
    </citation>
    <scope>NUCLEOTIDE SEQUENCE</scope>
    <source>
        <strain evidence="3">KCTC 42651</strain>
    </source>
</reference>
<dbReference type="PANTHER" id="PTHR24321:SF8">
    <property type="entry name" value="ESTRADIOL 17-BETA-DEHYDROGENASE 8-RELATED"/>
    <property type="match status" value="1"/>
</dbReference>
<dbReference type="AlphaFoldDB" id="A0A918XPY5"/>
<dbReference type="Pfam" id="PF00106">
    <property type="entry name" value="adh_short"/>
    <property type="match status" value="1"/>
</dbReference>
<dbReference type="PRINTS" id="PR00081">
    <property type="entry name" value="GDHRDH"/>
</dbReference>
<keyword evidence="4" id="KW-1185">Reference proteome</keyword>
<proteinExistence type="inferred from homology"/>
<evidence type="ECO:0000313" key="3">
    <source>
        <dbReference type="EMBL" id="GHD45297.1"/>
    </source>
</evidence>
<keyword evidence="2" id="KW-0560">Oxidoreductase</keyword>
<dbReference type="SUPFAM" id="SSF51735">
    <property type="entry name" value="NAD(P)-binding Rossmann-fold domains"/>
    <property type="match status" value="1"/>
</dbReference>
<sequence>MARFTNKVVAITGAAGNLGRAVAARFASEDAALVVIDRDAERAAALAGELPGDHLGIAVDLLDAAAVKTALASAAGRIGTIDVAVALAGGFDMGPPVHETEAEAWERMHRLNIGTLLPLLAAVTPGMIAQGSGKIVTVGAHAALKGVAGMGAYCAAKSAVMRATESASAELRGKGINVNCVLPTILDTPQNRTAMPKADPGKWVALDDLAAAIAFLASDDARAVHGALLPVTGLS</sequence>
<evidence type="ECO:0000256" key="1">
    <source>
        <dbReference type="ARBA" id="ARBA00006484"/>
    </source>
</evidence>
<dbReference type="EMBL" id="BMZS01000003">
    <property type="protein sequence ID" value="GHD45297.1"/>
    <property type="molecule type" value="Genomic_DNA"/>
</dbReference>
<evidence type="ECO:0000256" key="2">
    <source>
        <dbReference type="ARBA" id="ARBA00023002"/>
    </source>
</evidence>
<dbReference type="PANTHER" id="PTHR24321">
    <property type="entry name" value="DEHYDROGENASES, SHORT CHAIN"/>
    <property type="match status" value="1"/>
</dbReference>
<dbReference type="Gene3D" id="3.40.50.720">
    <property type="entry name" value="NAD(P)-binding Rossmann-like Domain"/>
    <property type="match status" value="1"/>
</dbReference>
<protein>
    <submittedName>
        <fullName evidence="3">Short-chain dehydrogenase</fullName>
    </submittedName>
</protein>
<name>A0A918XPY5_9PROT</name>
<dbReference type="InterPro" id="IPR036291">
    <property type="entry name" value="NAD(P)-bd_dom_sf"/>
</dbReference>
<evidence type="ECO:0000313" key="4">
    <source>
        <dbReference type="Proteomes" id="UP000630353"/>
    </source>
</evidence>
<dbReference type="Proteomes" id="UP000630353">
    <property type="component" value="Unassembled WGS sequence"/>
</dbReference>
<dbReference type="InterPro" id="IPR002347">
    <property type="entry name" value="SDR_fam"/>
</dbReference>
<comment type="similarity">
    <text evidence="1">Belongs to the short-chain dehydrogenases/reductases (SDR) family.</text>
</comment>
<reference evidence="3" key="1">
    <citation type="journal article" date="2014" name="Int. J. Syst. Evol. Microbiol.">
        <title>Complete genome sequence of Corynebacterium casei LMG S-19264T (=DSM 44701T), isolated from a smear-ripened cheese.</title>
        <authorList>
            <consortium name="US DOE Joint Genome Institute (JGI-PGF)"/>
            <person name="Walter F."/>
            <person name="Albersmeier A."/>
            <person name="Kalinowski J."/>
            <person name="Ruckert C."/>
        </authorList>
    </citation>
    <scope>NUCLEOTIDE SEQUENCE</scope>
    <source>
        <strain evidence="3">KCTC 42651</strain>
    </source>
</reference>
<gene>
    <name evidence="3" type="ORF">GCM10017083_13040</name>
</gene>
<accession>A0A918XPY5</accession>
<dbReference type="GO" id="GO:0016491">
    <property type="term" value="F:oxidoreductase activity"/>
    <property type="evidence" value="ECO:0007669"/>
    <property type="project" value="UniProtKB-KW"/>
</dbReference>
<comment type="caution">
    <text evidence="3">The sequence shown here is derived from an EMBL/GenBank/DDBJ whole genome shotgun (WGS) entry which is preliminary data.</text>
</comment>
<organism evidence="3 4">
    <name type="scientific">Thalassobaculum fulvum</name>
    <dbReference type="NCBI Taxonomy" id="1633335"/>
    <lineage>
        <taxon>Bacteria</taxon>
        <taxon>Pseudomonadati</taxon>
        <taxon>Pseudomonadota</taxon>
        <taxon>Alphaproteobacteria</taxon>
        <taxon>Rhodospirillales</taxon>
        <taxon>Thalassobaculaceae</taxon>
        <taxon>Thalassobaculum</taxon>
    </lineage>
</organism>
<dbReference type="RefSeq" id="WP_189988148.1">
    <property type="nucleotide sequence ID" value="NZ_BMZS01000003.1"/>
</dbReference>